<dbReference type="GO" id="GO:0006508">
    <property type="term" value="P:proteolysis"/>
    <property type="evidence" value="ECO:0007669"/>
    <property type="project" value="InterPro"/>
</dbReference>
<dbReference type="PANTHER" id="PTHR12756:SF11">
    <property type="entry name" value="CYTOSOLIC CARBOXYPEPTIDASE 1"/>
    <property type="match status" value="1"/>
</dbReference>
<gene>
    <name evidence="5" type="ORF">CEUSTIGMA_g12105.t1</name>
</gene>
<protein>
    <recommendedName>
        <fullName evidence="4">Peptidase M14 domain-containing protein</fullName>
    </recommendedName>
</protein>
<dbReference type="Gene3D" id="2.60.40.3120">
    <property type="match status" value="1"/>
</dbReference>
<dbReference type="SMART" id="SM00631">
    <property type="entry name" value="Zn_pept"/>
    <property type="match status" value="1"/>
</dbReference>
<keyword evidence="6" id="KW-1185">Reference proteome</keyword>
<dbReference type="PROSITE" id="PS52035">
    <property type="entry name" value="PEPTIDASE_M14"/>
    <property type="match status" value="1"/>
</dbReference>
<comment type="caution">
    <text evidence="5">The sequence shown here is derived from an EMBL/GenBank/DDBJ whole genome shotgun (WGS) entry which is preliminary data.</text>
</comment>
<reference evidence="5 6" key="1">
    <citation type="submission" date="2017-08" db="EMBL/GenBank/DDBJ databases">
        <title>Acidophilic green algal genome provides insights into adaptation to an acidic environment.</title>
        <authorList>
            <person name="Hirooka S."/>
            <person name="Hirose Y."/>
            <person name="Kanesaki Y."/>
            <person name="Higuchi S."/>
            <person name="Fujiwara T."/>
            <person name="Onuma R."/>
            <person name="Era A."/>
            <person name="Ohbayashi R."/>
            <person name="Uzuka A."/>
            <person name="Nozaki H."/>
            <person name="Yoshikawa H."/>
            <person name="Miyagishima S.Y."/>
        </authorList>
    </citation>
    <scope>NUCLEOTIDE SEQUENCE [LARGE SCALE GENOMIC DNA]</scope>
    <source>
        <strain evidence="5 6">NIES-2499</strain>
    </source>
</reference>
<name>A0A250XNL5_9CHLO</name>
<dbReference type="Gene3D" id="3.40.630.10">
    <property type="entry name" value="Zn peptidases"/>
    <property type="match status" value="1"/>
</dbReference>
<dbReference type="GO" id="GO:0008270">
    <property type="term" value="F:zinc ion binding"/>
    <property type="evidence" value="ECO:0007669"/>
    <property type="project" value="InterPro"/>
</dbReference>
<comment type="similarity">
    <text evidence="2 3">Belongs to the peptidase M14 family.</text>
</comment>
<evidence type="ECO:0000313" key="5">
    <source>
        <dbReference type="EMBL" id="GAX84684.1"/>
    </source>
</evidence>
<comment type="cofactor">
    <cofactor evidence="1">
        <name>Zn(2+)</name>
        <dbReference type="ChEBI" id="CHEBI:29105"/>
    </cofactor>
</comment>
<organism evidence="5 6">
    <name type="scientific">Chlamydomonas eustigma</name>
    <dbReference type="NCBI Taxonomy" id="1157962"/>
    <lineage>
        <taxon>Eukaryota</taxon>
        <taxon>Viridiplantae</taxon>
        <taxon>Chlorophyta</taxon>
        <taxon>core chlorophytes</taxon>
        <taxon>Chlorophyceae</taxon>
        <taxon>CS clade</taxon>
        <taxon>Chlamydomonadales</taxon>
        <taxon>Chlamydomonadaceae</taxon>
        <taxon>Chlamydomonas</taxon>
    </lineage>
</organism>
<dbReference type="Pfam" id="PF00246">
    <property type="entry name" value="Peptidase_M14"/>
    <property type="match status" value="1"/>
</dbReference>
<proteinExistence type="inferred from homology"/>
<evidence type="ECO:0000256" key="1">
    <source>
        <dbReference type="ARBA" id="ARBA00001947"/>
    </source>
</evidence>
<feature type="domain" description="Peptidase M14" evidence="4">
    <location>
        <begin position="169"/>
        <end position="439"/>
    </location>
</feature>
<sequence>MKSGMKPHGVGYKQITLMILKKISKGFTLHKGITIQTRAKTNTGMEQQTTLSVQSNFDSGNIEVVSIGEEGDIHLKIRPDPWCETDQANHMQWFHYRVRGVRGKSLKMSIINAGHASYPTEGWDGYHACASYDLEHWFRIKTTTYDHHTGVLSIQHNPESDSVHYAYFAPYTQERHAAFVHKLQTAHMASGHGVRLRSLGRTLEGRDIDLITVGGDAMPTEVEKHVIWIIGRQHPGETQAEYFIEGLLERLVLKPDAVARKLLSGAIFHVVPNMCPDGSYRGHLRTNAAGVNLNRAWAGPDPSTCPEVYHTLNRMKETGVDFLLDVHGDEGLPHCFVAGLSGIPRWNSRIEGLQSEFCDAFMRACPEFQTTYGYPRDAPGKANLNLCSKQIGQAFDCLSLTLEMPFKDCAELPEPLQEWSPERSKALGAGVLHAILETLPKLRY</sequence>
<dbReference type="Pfam" id="PF18027">
    <property type="entry name" value="Pepdidase_M14_N"/>
    <property type="match status" value="1"/>
</dbReference>
<evidence type="ECO:0000256" key="3">
    <source>
        <dbReference type="PROSITE-ProRule" id="PRU01379"/>
    </source>
</evidence>
<dbReference type="InterPro" id="IPR040626">
    <property type="entry name" value="Pepdidase_M14_N"/>
</dbReference>
<dbReference type="EMBL" id="BEGY01000132">
    <property type="protein sequence ID" value="GAX84684.1"/>
    <property type="molecule type" value="Genomic_DNA"/>
</dbReference>
<dbReference type="GO" id="GO:0004181">
    <property type="term" value="F:metallocarboxypeptidase activity"/>
    <property type="evidence" value="ECO:0007669"/>
    <property type="project" value="InterPro"/>
</dbReference>
<evidence type="ECO:0000313" key="6">
    <source>
        <dbReference type="Proteomes" id="UP000232323"/>
    </source>
</evidence>
<dbReference type="STRING" id="1157962.A0A250XNL5"/>
<dbReference type="SUPFAM" id="SSF53187">
    <property type="entry name" value="Zn-dependent exopeptidases"/>
    <property type="match status" value="1"/>
</dbReference>
<dbReference type="Proteomes" id="UP000232323">
    <property type="component" value="Unassembled WGS sequence"/>
</dbReference>
<feature type="active site" description="Proton donor/acceptor" evidence="3">
    <location>
        <position position="403"/>
    </location>
</feature>
<dbReference type="OrthoDB" id="10253041at2759"/>
<accession>A0A250XNL5</accession>
<evidence type="ECO:0000256" key="2">
    <source>
        <dbReference type="ARBA" id="ARBA00005988"/>
    </source>
</evidence>
<dbReference type="InterPro" id="IPR050821">
    <property type="entry name" value="Cytosolic_carboxypeptidase"/>
</dbReference>
<dbReference type="PANTHER" id="PTHR12756">
    <property type="entry name" value="CYTOSOLIC CARBOXYPEPTIDASE"/>
    <property type="match status" value="1"/>
</dbReference>
<evidence type="ECO:0000259" key="4">
    <source>
        <dbReference type="PROSITE" id="PS52035"/>
    </source>
</evidence>
<dbReference type="AlphaFoldDB" id="A0A250XNL5"/>
<dbReference type="InterPro" id="IPR000834">
    <property type="entry name" value="Peptidase_M14"/>
</dbReference>
<dbReference type="CDD" id="cd06234">
    <property type="entry name" value="M14_PaCCP-like"/>
    <property type="match status" value="1"/>
</dbReference>